<gene>
    <name evidence="1" type="ORF">EZS28_050642</name>
</gene>
<organism evidence="1 2">
    <name type="scientific">Streblomastix strix</name>
    <dbReference type="NCBI Taxonomy" id="222440"/>
    <lineage>
        <taxon>Eukaryota</taxon>
        <taxon>Metamonada</taxon>
        <taxon>Preaxostyla</taxon>
        <taxon>Oxymonadida</taxon>
        <taxon>Streblomastigidae</taxon>
        <taxon>Streblomastix</taxon>
    </lineage>
</organism>
<proteinExistence type="predicted"/>
<sequence length="117" mass="13448">EVRQGDTGITNHNHIQSLLRTPLFAPLVAYALEIQVRHGQWSGASDIIEYNEASRPQQFLTNQNIEQFVLSLFDKLPHERSNSTDLQATSPLRPALFDKDYRKQQFGLKITMKLVKQ</sequence>
<accession>A0A5J4T7Y6</accession>
<name>A0A5J4T7Y6_9EUKA</name>
<comment type="caution">
    <text evidence="1">The sequence shown here is derived from an EMBL/GenBank/DDBJ whole genome shotgun (WGS) entry which is preliminary data.</text>
</comment>
<evidence type="ECO:0000313" key="1">
    <source>
        <dbReference type="EMBL" id="KAA6353831.1"/>
    </source>
</evidence>
<dbReference type="Proteomes" id="UP000324800">
    <property type="component" value="Unassembled WGS sequence"/>
</dbReference>
<feature type="non-terminal residue" evidence="1">
    <location>
        <position position="1"/>
    </location>
</feature>
<dbReference type="AlphaFoldDB" id="A0A5J4T7Y6"/>
<evidence type="ECO:0000313" key="2">
    <source>
        <dbReference type="Proteomes" id="UP000324800"/>
    </source>
</evidence>
<dbReference type="EMBL" id="SNRW01037360">
    <property type="protein sequence ID" value="KAA6353831.1"/>
    <property type="molecule type" value="Genomic_DNA"/>
</dbReference>
<reference evidence="1 2" key="1">
    <citation type="submission" date="2019-03" db="EMBL/GenBank/DDBJ databases">
        <title>Single cell metagenomics reveals metabolic interactions within the superorganism composed of flagellate Streblomastix strix and complex community of Bacteroidetes bacteria on its surface.</title>
        <authorList>
            <person name="Treitli S.C."/>
            <person name="Kolisko M."/>
            <person name="Husnik F."/>
            <person name="Keeling P."/>
            <person name="Hampl V."/>
        </authorList>
    </citation>
    <scope>NUCLEOTIDE SEQUENCE [LARGE SCALE GENOMIC DNA]</scope>
    <source>
        <strain evidence="1">ST1C</strain>
    </source>
</reference>
<protein>
    <submittedName>
        <fullName evidence="1">Uncharacterized protein</fullName>
    </submittedName>
</protein>